<dbReference type="AlphaFoldDB" id="A0A200PXA8"/>
<accession>A0A200PXA8</accession>
<dbReference type="InterPro" id="IPR057882">
    <property type="entry name" value="ENGase_C"/>
</dbReference>
<dbReference type="Gene3D" id="2.60.120.260">
    <property type="entry name" value="Galactose-binding domain-like"/>
    <property type="match status" value="1"/>
</dbReference>
<organism evidence="2 3">
    <name type="scientific">Macleaya cordata</name>
    <name type="common">Five-seeded plume-poppy</name>
    <name type="synonym">Bocconia cordata</name>
    <dbReference type="NCBI Taxonomy" id="56857"/>
    <lineage>
        <taxon>Eukaryota</taxon>
        <taxon>Viridiplantae</taxon>
        <taxon>Streptophyta</taxon>
        <taxon>Embryophyta</taxon>
        <taxon>Tracheophyta</taxon>
        <taxon>Spermatophyta</taxon>
        <taxon>Magnoliopsida</taxon>
        <taxon>Ranunculales</taxon>
        <taxon>Papaveraceae</taxon>
        <taxon>Papaveroideae</taxon>
        <taxon>Macleaya</taxon>
    </lineage>
</organism>
<dbReference type="Proteomes" id="UP000195402">
    <property type="component" value="Unassembled WGS sequence"/>
</dbReference>
<dbReference type="Pfam" id="PF25529">
    <property type="entry name" value="Ig_ENGASE1_C"/>
    <property type="match status" value="1"/>
</dbReference>
<dbReference type="InterPro" id="IPR032979">
    <property type="entry name" value="ENGase"/>
</dbReference>
<evidence type="ECO:0000259" key="1">
    <source>
        <dbReference type="Pfam" id="PF25529"/>
    </source>
</evidence>
<protein>
    <recommendedName>
        <fullName evidence="1">Cytosolic endo-beta-N-acetylglucosaminidase C-terminal domain-containing protein</fullName>
    </recommendedName>
</protein>
<dbReference type="STRING" id="56857.A0A200PXA8"/>
<keyword evidence="3" id="KW-1185">Reference proteome</keyword>
<dbReference type="OrthoDB" id="284473at2759"/>
<proteinExistence type="predicted"/>
<name>A0A200PXA8_MACCD</name>
<sequence>MKAAGHGYHFSVDGRQVSDDPWCNISCQAFQFVKDDQTNSWVVKGEYISWTNTGSGDSKSLSIKIFWRLDKEDGSLFSKYNIYVSKIAAVDGKTEEANQYLGVARVKAFYVPDLVVPAGISSLKFIIQVCGIDGAFQDLNSCPTFLLNMLKEVVRRRSRRIDKLEFDKDRPRPRRERERGVVRIKAK</sequence>
<reference evidence="2 3" key="1">
    <citation type="journal article" date="2017" name="Mol. Plant">
        <title>The Genome of Medicinal Plant Macleaya cordata Provides New Insights into Benzylisoquinoline Alkaloids Metabolism.</title>
        <authorList>
            <person name="Liu X."/>
            <person name="Liu Y."/>
            <person name="Huang P."/>
            <person name="Ma Y."/>
            <person name="Qing Z."/>
            <person name="Tang Q."/>
            <person name="Cao H."/>
            <person name="Cheng P."/>
            <person name="Zheng Y."/>
            <person name="Yuan Z."/>
            <person name="Zhou Y."/>
            <person name="Liu J."/>
            <person name="Tang Z."/>
            <person name="Zhuo Y."/>
            <person name="Zhang Y."/>
            <person name="Yu L."/>
            <person name="Huang J."/>
            <person name="Yang P."/>
            <person name="Peng Q."/>
            <person name="Zhang J."/>
            <person name="Jiang W."/>
            <person name="Zhang Z."/>
            <person name="Lin K."/>
            <person name="Ro D.K."/>
            <person name="Chen X."/>
            <person name="Xiong X."/>
            <person name="Shang Y."/>
            <person name="Huang S."/>
            <person name="Zeng J."/>
        </authorList>
    </citation>
    <scope>NUCLEOTIDE SEQUENCE [LARGE SCALE GENOMIC DNA]</scope>
    <source>
        <strain evidence="3">cv. BLH2017</strain>
        <tissue evidence="2">Root</tissue>
    </source>
</reference>
<dbReference type="EMBL" id="MVGT01003948">
    <property type="protein sequence ID" value="OVA02795.1"/>
    <property type="molecule type" value="Genomic_DNA"/>
</dbReference>
<dbReference type="InParanoid" id="A0A200PXA8"/>
<evidence type="ECO:0000313" key="2">
    <source>
        <dbReference type="EMBL" id="OVA02795.1"/>
    </source>
</evidence>
<dbReference type="GO" id="GO:0033925">
    <property type="term" value="F:mannosyl-glycoprotein endo-beta-N-acetylglucosaminidase activity"/>
    <property type="evidence" value="ECO:0007669"/>
    <property type="project" value="InterPro"/>
</dbReference>
<dbReference type="PANTHER" id="PTHR13246:SF1">
    <property type="entry name" value="CYTOSOLIC ENDO-BETA-N-ACETYLGLUCOSAMINIDASE"/>
    <property type="match status" value="1"/>
</dbReference>
<feature type="domain" description="Cytosolic endo-beta-N-acetylglucosaminidase C-terminal" evidence="1">
    <location>
        <begin position="37"/>
        <end position="148"/>
    </location>
</feature>
<gene>
    <name evidence="2" type="ORF">BVC80_9093g151</name>
</gene>
<comment type="caution">
    <text evidence="2">The sequence shown here is derived from an EMBL/GenBank/DDBJ whole genome shotgun (WGS) entry which is preliminary data.</text>
</comment>
<evidence type="ECO:0000313" key="3">
    <source>
        <dbReference type="Proteomes" id="UP000195402"/>
    </source>
</evidence>
<dbReference type="PANTHER" id="PTHR13246">
    <property type="entry name" value="ENDO BETA N-ACETYLGLUCOSAMINIDASE"/>
    <property type="match status" value="1"/>
</dbReference>